<evidence type="ECO:0000256" key="1">
    <source>
        <dbReference type="SAM" id="SignalP"/>
    </source>
</evidence>
<accession>A0A0M6XM20</accession>
<proteinExistence type="predicted"/>
<dbReference type="AlphaFoldDB" id="A0A0M6XM20"/>
<dbReference type="GO" id="GO:0016787">
    <property type="term" value="F:hydrolase activity"/>
    <property type="evidence" value="ECO:0007669"/>
    <property type="project" value="UniProtKB-KW"/>
</dbReference>
<keyword evidence="2" id="KW-0378">Hydrolase</keyword>
<feature type="signal peptide" evidence="1">
    <location>
        <begin position="1"/>
        <end position="20"/>
    </location>
</feature>
<dbReference type="SUPFAM" id="SSF53474">
    <property type="entry name" value="alpha/beta-Hydrolases"/>
    <property type="match status" value="1"/>
</dbReference>
<evidence type="ECO:0000313" key="3">
    <source>
        <dbReference type="Proteomes" id="UP000048908"/>
    </source>
</evidence>
<gene>
    <name evidence="2" type="ORF">JAN5088_00959</name>
</gene>
<reference evidence="2 3" key="1">
    <citation type="submission" date="2015-07" db="EMBL/GenBank/DDBJ databases">
        <authorList>
            <person name="Noorani M."/>
        </authorList>
    </citation>
    <scope>NUCLEOTIDE SEQUENCE [LARGE SCALE GENOMIC DNA]</scope>
    <source>
        <strain evidence="2 3">CECT 5088</strain>
    </source>
</reference>
<dbReference type="PANTHER" id="PTHR37946:SF1">
    <property type="entry name" value="SLL1969 PROTEIN"/>
    <property type="match status" value="1"/>
</dbReference>
<dbReference type="Gene3D" id="3.40.50.1820">
    <property type="entry name" value="alpha/beta hydrolase"/>
    <property type="match status" value="1"/>
</dbReference>
<feature type="chain" id="PRO_5005807001" evidence="1">
    <location>
        <begin position="21"/>
        <end position="251"/>
    </location>
</feature>
<dbReference type="Proteomes" id="UP000048908">
    <property type="component" value="Unassembled WGS sequence"/>
</dbReference>
<dbReference type="STRING" id="282197.SAMN04488517_10434"/>
<name>A0A0M6XM20_9RHOB</name>
<keyword evidence="3" id="KW-1185">Reference proteome</keyword>
<keyword evidence="1" id="KW-0732">Signal</keyword>
<dbReference type="EMBL" id="CXPG01000012">
    <property type="protein sequence ID" value="CTQ32196.1"/>
    <property type="molecule type" value="Genomic_DNA"/>
</dbReference>
<sequence length="251" mass="26656">MPGMLRLALLLMLAALPARAGAVPDCVVLLHGLARSDASLLVMEEALRASDYRVVNSDYDSSSGTVRELADAALPRAIARCGLSPRIHFVTHSMGAILLRDWMPRNDLPRLGRTVMMAPPNHGSEIVDVLGEVAAFEWINGPAGLEMATDGLPAQLGPVWPGVGVIAGTRSLSPVFSTILPGPDDGKVSVASTRVEGMDDHIALPVTHTFMMNQPLVIGQVLAFLRTGTFDPDLTLTDVVEEFLGEETDGG</sequence>
<dbReference type="OrthoDB" id="556502at2"/>
<dbReference type="InterPro" id="IPR029058">
    <property type="entry name" value="AB_hydrolase_fold"/>
</dbReference>
<organism evidence="2 3">
    <name type="scientific">Jannaschia rubra</name>
    <dbReference type="NCBI Taxonomy" id="282197"/>
    <lineage>
        <taxon>Bacteria</taxon>
        <taxon>Pseudomonadati</taxon>
        <taxon>Pseudomonadota</taxon>
        <taxon>Alphaproteobacteria</taxon>
        <taxon>Rhodobacterales</taxon>
        <taxon>Roseobacteraceae</taxon>
        <taxon>Jannaschia</taxon>
    </lineage>
</organism>
<protein>
    <submittedName>
        <fullName evidence="2">Alpha/beta hydrolase family protein</fullName>
    </submittedName>
</protein>
<dbReference type="PANTHER" id="PTHR37946">
    <property type="entry name" value="SLL1969 PROTEIN"/>
    <property type="match status" value="1"/>
</dbReference>
<evidence type="ECO:0000313" key="2">
    <source>
        <dbReference type="EMBL" id="CTQ32196.1"/>
    </source>
</evidence>